<evidence type="ECO:0000313" key="2">
    <source>
        <dbReference type="Proteomes" id="UP000267268"/>
    </source>
</evidence>
<reference evidence="1 2" key="1">
    <citation type="submission" date="2018-12" db="EMBL/GenBank/DDBJ databases">
        <title>Flammeovirga pectinis sp. nov., isolated from the gut of the Korean scallop, Patinopecten yessoensis.</title>
        <authorList>
            <person name="Bae J.-W."/>
            <person name="Jeong Y.-S."/>
            <person name="Kang W."/>
        </authorList>
    </citation>
    <scope>NUCLEOTIDE SEQUENCE [LARGE SCALE GENOMIC DNA]</scope>
    <source>
        <strain evidence="1 2">L12M1</strain>
    </source>
</reference>
<dbReference type="Proteomes" id="UP000267268">
    <property type="component" value="Chromosome 1"/>
</dbReference>
<gene>
    <name evidence="1" type="ORF">EI427_13640</name>
</gene>
<dbReference type="KEGG" id="fll:EI427_13640"/>
<dbReference type="RefSeq" id="WP_126615549.1">
    <property type="nucleotide sequence ID" value="NZ_CP034562.1"/>
</dbReference>
<dbReference type="AlphaFoldDB" id="A0A3Q9FMY8"/>
<protein>
    <recommendedName>
        <fullName evidence="3">Outer membrane protein beta-barrel domain-containing protein</fullName>
    </recommendedName>
</protein>
<organism evidence="1 2">
    <name type="scientific">Flammeovirga pectinis</name>
    <dbReference type="NCBI Taxonomy" id="2494373"/>
    <lineage>
        <taxon>Bacteria</taxon>
        <taxon>Pseudomonadati</taxon>
        <taxon>Bacteroidota</taxon>
        <taxon>Cytophagia</taxon>
        <taxon>Cytophagales</taxon>
        <taxon>Flammeovirgaceae</taxon>
        <taxon>Flammeovirga</taxon>
    </lineage>
</organism>
<accession>A0A3Q9FMY8</accession>
<keyword evidence="2" id="KW-1185">Reference proteome</keyword>
<name>A0A3Q9FMY8_9BACT</name>
<sequence length="192" mass="21513">MKIILTLLAGLTCVNCFSQEKSSFLKKISTSISYTTEIGLQWKVNDNHKSQQQIVDEGEVRHSYLSTGIDLQLNYCIDNAALLGIGWQYQSSSEFSNKMHTVYAHFRTGDDFDTRFSKFIEADLGGSLINTSFDGIMYRIVVGIDFCQFKWIGMTPSASIYLGQRWMADFSTTPDAGGLYNLVGINIGIKIN</sequence>
<evidence type="ECO:0000313" key="1">
    <source>
        <dbReference type="EMBL" id="AZQ63245.1"/>
    </source>
</evidence>
<dbReference type="OrthoDB" id="978591at2"/>
<proteinExistence type="predicted"/>
<dbReference type="EMBL" id="CP034562">
    <property type="protein sequence ID" value="AZQ63245.1"/>
    <property type="molecule type" value="Genomic_DNA"/>
</dbReference>
<evidence type="ECO:0008006" key="3">
    <source>
        <dbReference type="Google" id="ProtNLM"/>
    </source>
</evidence>